<dbReference type="PANTHER" id="PTHR45125">
    <property type="entry name" value="F21J9.4-RELATED"/>
    <property type="match status" value="1"/>
</dbReference>
<protein>
    <submittedName>
        <fullName evidence="1">Uncharacterized protein</fullName>
    </submittedName>
</protein>
<sequence length="174" mass="20162">NCISSPSLPQFLRHQLYIPTSVSLPTNLISPYHLFPYKYPHHISIKVYVYVVVSLSNSAPQGELYDISEPTIIYDSTNHPRIMANSTNTPKESNDEVKIVGARNGSYTKEDLFLISAWLNTGQEPIDGNGKKISTFWERIWWYYHELKDCDSHRNANSLMHRWSQIQLMTNKFL</sequence>
<keyword evidence="2" id="KW-1185">Reference proteome</keyword>
<reference evidence="1 2" key="1">
    <citation type="journal article" date="2020" name="IScience">
        <title>Genome Sequencing of the Endangered Kingdonia uniflora (Circaeasteraceae, Ranunculales) Reveals Potential Mechanisms of Evolutionary Specialization.</title>
        <authorList>
            <person name="Sun Y."/>
            <person name="Deng T."/>
            <person name="Zhang A."/>
            <person name="Moore M.J."/>
            <person name="Landis J.B."/>
            <person name="Lin N."/>
            <person name="Zhang H."/>
            <person name="Zhang X."/>
            <person name="Huang J."/>
            <person name="Zhang X."/>
            <person name="Sun H."/>
            <person name="Wang H."/>
        </authorList>
    </citation>
    <scope>NUCLEOTIDE SEQUENCE [LARGE SCALE GENOMIC DNA]</scope>
    <source>
        <strain evidence="1">TB1705</strain>
        <tissue evidence="1">Leaf</tissue>
    </source>
</reference>
<evidence type="ECO:0000313" key="2">
    <source>
        <dbReference type="Proteomes" id="UP000541444"/>
    </source>
</evidence>
<name>A0A7J7LC32_9MAGN</name>
<gene>
    <name evidence="1" type="ORF">GIB67_028981</name>
</gene>
<evidence type="ECO:0000313" key="1">
    <source>
        <dbReference type="EMBL" id="KAF6140175.1"/>
    </source>
</evidence>
<accession>A0A7J7LC32</accession>
<feature type="non-terminal residue" evidence="1">
    <location>
        <position position="174"/>
    </location>
</feature>
<dbReference type="PANTHER" id="PTHR45125:SF51">
    <property type="entry name" value="F21J9.4-RELATED"/>
    <property type="match status" value="1"/>
</dbReference>
<proteinExistence type="predicted"/>
<organism evidence="1 2">
    <name type="scientific">Kingdonia uniflora</name>
    <dbReference type="NCBI Taxonomy" id="39325"/>
    <lineage>
        <taxon>Eukaryota</taxon>
        <taxon>Viridiplantae</taxon>
        <taxon>Streptophyta</taxon>
        <taxon>Embryophyta</taxon>
        <taxon>Tracheophyta</taxon>
        <taxon>Spermatophyta</taxon>
        <taxon>Magnoliopsida</taxon>
        <taxon>Ranunculales</taxon>
        <taxon>Circaeasteraceae</taxon>
        <taxon>Kingdonia</taxon>
    </lineage>
</organism>
<dbReference type="Proteomes" id="UP000541444">
    <property type="component" value="Unassembled WGS sequence"/>
</dbReference>
<dbReference type="AlphaFoldDB" id="A0A7J7LC32"/>
<dbReference type="EMBL" id="JACGCM010002399">
    <property type="protein sequence ID" value="KAF6140175.1"/>
    <property type="molecule type" value="Genomic_DNA"/>
</dbReference>
<comment type="caution">
    <text evidence="1">The sequence shown here is derived from an EMBL/GenBank/DDBJ whole genome shotgun (WGS) entry which is preliminary data.</text>
</comment>
<dbReference type="OrthoDB" id="2507178at2759"/>